<organism evidence="1 2">
    <name type="scientific">Cupriavidus necator</name>
    <name type="common">Alcaligenes eutrophus</name>
    <name type="synonym">Ralstonia eutropha</name>
    <dbReference type="NCBI Taxonomy" id="106590"/>
    <lineage>
        <taxon>Bacteria</taxon>
        <taxon>Pseudomonadati</taxon>
        <taxon>Pseudomonadota</taxon>
        <taxon>Betaproteobacteria</taxon>
        <taxon>Burkholderiales</taxon>
        <taxon>Burkholderiaceae</taxon>
        <taxon>Cupriavidus</taxon>
    </lineage>
</organism>
<reference evidence="1 2" key="1">
    <citation type="submission" date="2018-04" db="EMBL/GenBank/DDBJ databases">
        <title>Cupriavidus necator CR12 genome sequencing and assembly.</title>
        <authorList>
            <person name="Ben Fekih I."/>
            <person name="Mazhar H.S."/>
            <person name="Bello S.K."/>
            <person name="Rensing C."/>
        </authorList>
    </citation>
    <scope>NUCLEOTIDE SEQUENCE [LARGE SCALE GENOMIC DNA]</scope>
    <source>
        <strain evidence="1 2">CR12</strain>
    </source>
</reference>
<protein>
    <submittedName>
        <fullName evidence="1">Uncharacterized protein</fullName>
    </submittedName>
</protein>
<dbReference type="AlphaFoldDB" id="A0A367PCH7"/>
<dbReference type="Proteomes" id="UP000253501">
    <property type="component" value="Unassembled WGS sequence"/>
</dbReference>
<gene>
    <name evidence="1" type="ORF">DDK22_25820</name>
</gene>
<proteinExistence type="predicted"/>
<name>A0A367PCH7_CUPNE</name>
<comment type="caution">
    <text evidence="1">The sequence shown here is derived from an EMBL/GenBank/DDBJ whole genome shotgun (WGS) entry which is preliminary data.</text>
</comment>
<evidence type="ECO:0000313" key="1">
    <source>
        <dbReference type="EMBL" id="RCJ05582.1"/>
    </source>
</evidence>
<accession>A0A367PCH7</accession>
<evidence type="ECO:0000313" key="2">
    <source>
        <dbReference type="Proteomes" id="UP000253501"/>
    </source>
</evidence>
<dbReference type="EMBL" id="QDHA01000069">
    <property type="protein sequence ID" value="RCJ05582.1"/>
    <property type="molecule type" value="Genomic_DNA"/>
</dbReference>
<sequence>MTLAIGVDNVRPGTFSTQPPHPSELEAAIEYVENVVMPLARRLPRDAVLAVEGELPREVKALRDIDDVEARFNSVVAVAYGGPITDAVLSDQRHASAVLILREFMHHLGFGRLLTR</sequence>